<proteinExistence type="predicted"/>
<dbReference type="EMBL" id="JABTTQ020000009">
    <property type="protein sequence ID" value="KAK6149849.1"/>
    <property type="molecule type" value="Genomic_DNA"/>
</dbReference>
<protein>
    <submittedName>
        <fullName evidence="1">Uncharacterized protein</fullName>
    </submittedName>
</protein>
<dbReference type="Proteomes" id="UP001318860">
    <property type="component" value="Unassembled WGS sequence"/>
</dbReference>
<gene>
    <name evidence="1" type="ORF">DH2020_017374</name>
</gene>
<evidence type="ECO:0000313" key="2">
    <source>
        <dbReference type="Proteomes" id="UP001318860"/>
    </source>
</evidence>
<reference evidence="1 2" key="1">
    <citation type="journal article" date="2021" name="Comput. Struct. Biotechnol. J.">
        <title>De novo genome assembly of the potent medicinal plant Rehmannia glutinosa using nanopore technology.</title>
        <authorList>
            <person name="Ma L."/>
            <person name="Dong C."/>
            <person name="Song C."/>
            <person name="Wang X."/>
            <person name="Zheng X."/>
            <person name="Niu Y."/>
            <person name="Chen S."/>
            <person name="Feng W."/>
        </authorList>
    </citation>
    <scope>NUCLEOTIDE SEQUENCE [LARGE SCALE GENOMIC DNA]</scope>
    <source>
        <strain evidence="1">DH-2019</strain>
    </source>
</reference>
<dbReference type="PANTHER" id="PTHR33325">
    <property type="entry name" value="ZINC FINGER, CCHC-TYPE-RELATED"/>
    <property type="match status" value="1"/>
</dbReference>
<organism evidence="1 2">
    <name type="scientific">Rehmannia glutinosa</name>
    <name type="common">Chinese foxglove</name>
    <dbReference type="NCBI Taxonomy" id="99300"/>
    <lineage>
        <taxon>Eukaryota</taxon>
        <taxon>Viridiplantae</taxon>
        <taxon>Streptophyta</taxon>
        <taxon>Embryophyta</taxon>
        <taxon>Tracheophyta</taxon>
        <taxon>Spermatophyta</taxon>
        <taxon>Magnoliopsida</taxon>
        <taxon>eudicotyledons</taxon>
        <taxon>Gunneridae</taxon>
        <taxon>Pentapetalae</taxon>
        <taxon>asterids</taxon>
        <taxon>lamiids</taxon>
        <taxon>Lamiales</taxon>
        <taxon>Orobanchaceae</taxon>
        <taxon>Rehmannieae</taxon>
        <taxon>Rehmannia</taxon>
    </lineage>
</organism>
<evidence type="ECO:0000313" key="1">
    <source>
        <dbReference type="EMBL" id="KAK6149849.1"/>
    </source>
</evidence>
<dbReference type="PANTHER" id="PTHR33325:SF11">
    <property type="entry name" value="COLD SHOCK DOMAIN-CONTAINING PROTEIN 4-LIKE"/>
    <property type="match status" value="1"/>
</dbReference>
<name>A0ABR0WU78_REHGL</name>
<accession>A0ABR0WU78</accession>
<comment type="caution">
    <text evidence="1">The sequence shown here is derived from an EMBL/GenBank/DDBJ whole genome shotgun (WGS) entry which is preliminary data.</text>
</comment>
<keyword evidence="2" id="KW-1185">Reference proteome</keyword>
<sequence length="150" mass="17123">MANLNKLDFTPLDISGRNYLSWVLNVELHLAGNGLGDAKTVILPRAIYEWMQLRLQDFKTVSDYNSSMFRIVSKLRLCGEIVTNEDMLEKTYSTFHASNVIPQQQYRQKGFTTYSQLISCLLVAEENNDLLMQNHQARPTGSAPLQHSLK</sequence>